<protein>
    <submittedName>
        <fullName evidence="2">Amidohydrolase</fullName>
    </submittedName>
</protein>
<dbReference type="Gene3D" id="3.20.20.140">
    <property type="entry name" value="Metal-dependent hydrolases"/>
    <property type="match status" value="1"/>
</dbReference>
<proteinExistence type="predicted"/>
<sequence>MGIDVHQHIWTAGFVDALRRRARPPFLDGWTLYLDGEAPYEVNPRDHDLDHRLAFNREHGLELALVSLSSPLGIEHLPPDDAWPLIDAYHEGALELPSSFRAWASACVTEIDPALTAKALDSGFAGLQLPATALRDAAGFARVAPLLDLLEERDLPLFVHPGPAAAADAPGWWPAVVPYVQQMHAAWYAFRAFGRPRHPRLRVCFALLAGLAPLHVERFIARGGSSRGTVDPDAFLETSSYGHQAIDAITRVVGIEVVVLGSDAPYASPPRTLLGEAADHTIAVTNPARLLDTKGAVPR</sequence>
<evidence type="ECO:0000313" key="3">
    <source>
        <dbReference type="Proteomes" id="UP000253094"/>
    </source>
</evidence>
<keyword evidence="2" id="KW-0378">Hydrolase</keyword>
<evidence type="ECO:0000256" key="1">
    <source>
        <dbReference type="ARBA" id="ARBA00023239"/>
    </source>
</evidence>
<dbReference type="EMBL" id="QOIL01000003">
    <property type="protein sequence ID" value="RCG32150.1"/>
    <property type="molecule type" value="Genomic_DNA"/>
</dbReference>
<dbReference type="OrthoDB" id="4456265at2"/>
<dbReference type="RefSeq" id="WP_114027767.1">
    <property type="nucleotide sequence ID" value="NZ_QOIL01000003.1"/>
</dbReference>
<reference evidence="2 3" key="1">
    <citation type="submission" date="2018-06" db="EMBL/GenBank/DDBJ databases">
        <title>Sphaerisporangium craniellae sp. nov., isolated from a marine sponge in the South China Sea.</title>
        <authorList>
            <person name="Li L."/>
        </authorList>
    </citation>
    <scope>NUCLEOTIDE SEQUENCE [LARGE SCALE GENOMIC DNA]</scope>
    <source>
        <strain evidence="2 3">CCTCC AA 208026</strain>
    </source>
</reference>
<dbReference type="InterPro" id="IPR032465">
    <property type="entry name" value="ACMSD"/>
</dbReference>
<dbReference type="PANTHER" id="PTHR21240">
    <property type="entry name" value="2-AMINO-3-CARBOXYLMUCONATE-6-SEMIALDEHYDE DECARBOXYLASE"/>
    <property type="match status" value="1"/>
</dbReference>
<keyword evidence="1" id="KW-0456">Lyase</keyword>
<dbReference type="SUPFAM" id="SSF51556">
    <property type="entry name" value="Metallo-dependent hydrolases"/>
    <property type="match status" value="1"/>
</dbReference>
<organism evidence="2 3">
    <name type="scientific">Sphaerisporangium album</name>
    <dbReference type="NCBI Taxonomy" id="509200"/>
    <lineage>
        <taxon>Bacteria</taxon>
        <taxon>Bacillati</taxon>
        <taxon>Actinomycetota</taxon>
        <taxon>Actinomycetes</taxon>
        <taxon>Streptosporangiales</taxon>
        <taxon>Streptosporangiaceae</taxon>
        <taxon>Sphaerisporangium</taxon>
    </lineage>
</organism>
<dbReference type="GO" id="GO:0016787">
    <property type="term" value="F:hydrolase activity"/>
    <property type="evidence" value="ECO:0007669"/>
    <property type="project" value="UniProtKB-KW"/>
</dbReference>
<dbReference type="PANTHER" id="PTHR21240:SF28">
    <property type="entry name" value="ISO-OROTATE DECARBOXYLASE (EUROFUNG)"/>
    <property type="match status" value="1"/>
</dbReference>
<dbReference type="GO" id="GO:0016831">
    <property type="term" value="F:carboxy-lyase activity"/>
    <property type="evidence" value="ECO:0007669"/>
    <property type="project" value="InterPro"/>
</dbReference>
<accession>A0A367FR30</accession>
<dbReference type="Proteomes" id="UP000253094">
    <property type="component" value="Unassembled WGS sequence"/>
</dbReference>
<dbReference type="GO" id="GO:0005737">
    <property type="term" value="C:cytoplasm"/>
    <property type="evidence" value="ECO:0007669"/>
    <property type="project" value="TreeGrafter"/>
</dbReference>
<keyword evidence="3" id="KW-1185">Reference proteome</keyword>
<evidence type="ECO:0000313" key="2">
    <source>
        <dbReference type="EMBL" id="RCG32150.1"/>
    </source>
</evidence>
<dbReference type="AlphaFoldDB" id="A0A367FR30"/>
<dbReference type="GO" id="GO:0019748">
    <property type="term" value="P:secondary metabolic process"/>
    <property type="evidence" value="ECO:0007669"/>
    <property type="project" value="TreeGrafter"/>
</dbReference>
<name>A0A367FR30_9ACTN</name>
<comment type="caution">
    <text evidence="2">The sequence shown here is derived from an EMBL/GenBank/DDBJ whole genome shotgun (WGS) entry which is preliminary data.</text>
</comment>
<gene>
    <name evidence="2" type="ORF">DQ384_06465</name>
</gene>
<dbReference type="InterPro" id="IPR032466">
    <property type="entry name" value="Metal_Hydrolase"/>
</dbReference>